<feature type="domain" description="Calponin-homology (CH)" evidence="4">
    <location>
        <begin position="128"/>
        <end position="233"/>
    </location>
</feature>
<evidence type="ECO:0000256" key="2">
    <source>
        <dbReference type="ARBA" id="ARBA00023203"/>
    </source>
</evidence>
<dbReference type="InterPro" id="IPR018159">
    <property type="entry name" value="Spectrin/alpha-actinin"/>
</dbReference>
<feature type="non-terminal residue" evidence="5">
    <location>
        <position position="1077"/>
    </location>
</feature>
<dbReference type="FunFam" id="1.20.58.60:FF:000075">
    <property type="entry name" value="utrophin isoform X1"/>
    <property type="match status" value="1"/>
</dbReference>
<dbReference type="PROSITE" id="PS50021">
    <property type="entry name" value="CH"/>
    <property type="match status" value="2"/>
</dbReference>
<sequence length="1077" mass="124127">LVEENEREDVQKKTFAKWINSQLVKSSQPPVTDLFVDLQDGNRLLSLLEILTGKQYKRERGRMRVHHLNNVNKALQILEQNNVKLVNISNNDIVDGNPKLTLGLVWSIILHWQVHYHLKDLMSELQQTNLEKTLLAWCRQNTKDYPGVDVKNFTTSWSDGLAFNALIHKWRSQLFDFHNIARKHPNARLEHAFRVAQEHLGIERLLDPEDVNTSVPDKKSIMMYVMCLFQSLPHTEMDVSHLDISIHSDTSSIASPGAEFRLATNISVELGGYQVALEEVLTWLLEAEDKLNNATRIEGALETIKEQFHSHEGFLLELAGHQEGVGAVLEEGARMLSDGGLSKDEEDEVRVQMRLLNSRWEDLRIKAMERQSRIHEALMDLQQKQLDQLRQWLTATEDRISHMAEIGPDYDSIRQQIEQHKQLQQDLEQQQRVVDALSNMVVVVDENSPESAYSQMEDQLTALGERWAHICQWTEERWTKLQNLSSKWSQLTDEYQRIQLWLDNKETQLKQMEANPLIEIGEVLERIKQLQVLRLEMDAQQRHILDLQESVQQLSSAESLNSTEMLEKVETLQDRWDALVQIMEVQGQRITASGFEFNMTTGGSEQHGNFQFFNDYSKIQNSLSPGFESHGSKKRRVGSATRLEFEAALTQLKSWMEHTETTLSLRNIEIDVKNHKVDVDKVISLGKRLVEEMQNLEQCRVKIKSMKSHEDRISKMRKKASDLSASQLAGSDANIINADVNKFLERWGELMLRLAEKQTELSNTVDKSPPKKYLEAMEALMNKVHRLPSVPELQKTIEEQQNSFHYVNTTGQELIHRAGTETQSQRLKDELQDLNTRWSDIPIILDERQKKLQKDIEMLRQVRDEMEGLNSWLQEVEAFLQAEEDLPVGDIETLEAQLEQSNVKDIVTLQPNVNNIESKSQTLLFNADPSFAEELKSQVDVLVGKWKTIVEGAKNQNVHLKDALEKSKKVIQGVEEFTSWLCKLETEVPTSVNITSSAELFQMKGKYQILKDKMELKISFQSMFEGNDLLLSSEGSSIQDVARKFTHLNAKWSDVTDGIYDKYKILKEASHEYGEFR</sequence>
<feature type="coiled-coil region" evidence="3">
    <location>
        <begin position="817"/>
        <end position="869"/>
    </location>
</feature>
<feature type="domain" description="Calponin-homology (CH)" evidence="4">
    <location>
        <begin position="9"/>
        <end position="113"/>
    </location>
</feature>
<dbReference type="Pfam" id="PF00307">
    <property type="entry name" value="CH"/>
    <property type="match status" value="2"/>
</dbReference>
<reference evidence="5" key="2">
    <citation type="submission" date="2023-05" db="EMBL/GenBank/DDBJ databases">
        <authorList>
            <person name="Fouks B."/>
        </authorList>
    </citation>
    <scope>NUCLEOTIDE SEQUENCE</scope>
    <source>
        <strain evidence="5">Stay&amp;Tobe</strain>
        <tissue evidence="5">Testes</tissue>
    </source>
</reference>
<dbReference type="Gene3D" id="1.20.58.60">
    <property type="match status" value="5"/>
</dbReference>
<evidence type="ECO:0000259" key="4">
    <source>
        <dbReference type="PROSITE" id="PS50021"/>
    </source>
</evidence>
<keyword evidence="3" id="KW-0175">Coiled coil</keyword>
<protein>
    <recommendedName>
        <fullName evidence="4">Calponin-homology (CH) domain-containing protein</fullName>
    </recommendedName>
</protein>
<dbReference type="PROSITE" id="PS00020">
    <property type="entry name" value="ACTININ_2"/>
    <property type="match status" value="1"/>
</dbReference>
<comment type="caution">
    <text evidence="5">The sequence shown here is derived from an EMBL/GenBank/DDBJ whole genome shotgun (WGS) entry which is preliminary data.</text>
</comment>
<dbReference type="Gene3D" id="1.10.418.10">
    <property type="entry name" value="Calponin-like domain"/>
    <property type="match status" value="2"/>
</dbReference>
<dbReference type="GO" id="GO:0005737">
    <property type="term" value="C:cytoplasm"/>
    <property type="evidence" value="ECO:0007669"/>
    <property type="project" value="UniProtKB-ARBA"/>
</dbReference>
<dbReference type="SUPFAM" id="SSF46966">
    <property type="entry name" value="Spectrin repeat"/>
    <property type="match status" value="6"/>
</dbReference>
<dbReference type="Pfam" id="PF00435">
    <property type="entry name" value="Spectrin"/>
    <property type="match status" value="5"/>
</dbReference>
<dbReference type="InterPro" id="IPR002017">
    <property type="entry name" value="Spectrin_repeat"/>
</dbReference>
<dbReference type="FunFam" id="1.10.418.10:FF:000032">
    <property type="entry name" value="utrophin isoform X1"/>
    <property type="match status" value="1"/>
</dbReference>
<accession>A0AAD8AA59</accession>
<evidence type="ECO:0000313" key="6">
    <source>
        <dbReference type="Proteomes" id="UP001233999"/>
    </source>
</evidence>
<dbReference type="GO" id="GO:0003779">
    <property type="term" value="F:actin binding"/>
    <property type="evidence" value="ECO:0007669"/>
    <property type="project" value="UniProtKB-KW"/>
</dbReference>
<dbReference type="SUPFAM" id="SSF47576">
    <property type="entry name" value="Calponin-homology domain, CH-domain"/>
    <property type="match status" value="1"/>
</dbReference>
<name>A0AAD8AA59_DIPPU</name>
<dbReference type="AlphaFoldDB" id="A0AAD8AA59"/>
<keyword evidence="6" id="KW-1185">Reference proteome</keyword>
<evidence type="ECO:0000256" key="1">
    <source>
        <dbReference type="ARBA" id="ARBA00022737"/>
    </source>
</evidence>
<dbReference type="SMART" id="SM00033">
    <property type="entry name" value="CH"/>
    <property type="match status" value="2"/>
</dbReference>
<dbReference type="FunFam" id="1.10.418.10:FF:000044">
    <property type="entry name" value="utrophin isoform X2"/>
    <property type="match status" value="1"/>
</dbReference>
<dbReference type="EMBL" id="JASPKZ010002677">
    <property type="protein sequence ID" value="KAJ9595263.1"/>
    <property type="molecule type" value="Genomic_DNA"/>
</dbReference>
<evidence type="ECO:0000313" key="5">
    <source>
        <dbReference type="EMBL" id="KAJ9595263.1"/>
    </source>
</evidence>
<dbReference type="CDD" id="cd21186">
    <property type="entry name" value="CH_DMD-like_rpt1"/>
    <property type="match status" value="1"/>
</dbReference>
<dbReference type="InterPro" id="IPR036872">
    <property type="entry name" value="CH_dom_sf"/>
</dbReference>
<keyword evidence="2" id="KW-0009">Actin-binding</keyword>
<keyword evidence="1" id="KW-0677">Repeat</keyword>
<feature type="coiled-coil region" evidence="3">
    <location>
        <begin position="410"/>
        <end position="440"/>
    </location>
</feature>
<dbReference type="SMART" id="SM00150">
    <property type="entry name" value="SPEC"/>
    <property type="match status" value="6"/>
</dbReference>
<dbReference type="CDD" id="cd00176">
    <property type="entry name" value="SPEC"/>
    <property type="match status" value="3"/>
</dbReference>
<dbReference type="PANTHER" id="PTHR11915">
    <property type="entry name" value="SPECTRIN/FILAMIN RELATED CYTOSKELETAL PROTEIN"/>
    <property type="match status" value="1"/>
</dbReference>
<dbReference type="Proteomes" id="UP001233999">
    <property type="component" value="Unassembled WGS sequence"/>
</dbReference>
<dbReference type="InterPro" id="IPR001715">
    <property type="entry name" value="CH_dom"/>
</dbReference>
<evidence type="ECO:0000256" key="3">
    <source>
        <dbReference type="SAM" id="Coils"/>
    </source>
</evidence>
<gene>
    <name evidence="5" type="ORF">L9F63_013451</name>
</gene>
<reference evidence="5" key="1">
    <citation type="journal article" date="2023" name="IScience">
        <title>Live-bearing cockroach genome reveals convergent evolutionary mechanisms linked to viviparity in insects and beyond.</title>
        <authorList>
            <person name="Fouks B."/>
            <person name="Harrison M.C."/>
            <person name="Mikhailova A.A."/>
            <person name="Marchal E."/>
            <person name="English S."/>
            <person name="Carruthers M."/>
            <person name="Jennings E.C."/>
            <person name="Chiamaka E.L."/>
            <person name="Frigard R.A."/>
            <person name="Pippel M."/>
            <person name="Attardo G.M."/>
            <person name="Benoit J.B."/>
            <person name="Bornberg-Bauer E."/>
            <person name="Tobe S.S."/>
        </authorList>
    </citation>
    <scope>NUCLEOTIDE SEQUENCE</scope>
    <source>
        <strain evidence="5">Stay&amp;Tobe</strain>
    </source>
</reference>
<organism evidence="5 6">
    <name type="scientific">Diploptera punctata</name>
    <name type="common">Pacific beetle cockroach</name>
    <dbReference type="NCBI Taxonomy" id="6984"/>
    <lineage>
        <taxon>Eukaryota</taxon>
        <taxon>Metazoa</taxon>
        <taxon>Ecdysozoa</taxon>
        <taxon>Arthropoda</taxon>
        <taxon>Hexapoda</taxon>
        <taxon>Insecta</taxon>
        <taxon>Pterygota</taxon>
        <taxon>Neoptera</taxon>
        <taxon>Polyneoptera</taxon>
        <taxon>Dictyoptera</taxon>
        <taxon>Blattodea</taxon>
        <taxon>Blaberoidea</taxon>
        <taxon>Blaberidae</taxon>
        <taxon>Diplopterinae</taxon>
        <taxon>Diploptera</taxon>
    </lineage>
</organism>
<proteinExistence type="predicted"/>
<feature type="non-terminal residue" evidence="5">
    <location>
        <position position="1"/>
    </location>
</feature>
<dbReference type="InterPro" id="IPR001589">
    <property type="entry name" value="Actinin_actin-bd_CS"/>
</dbReference>